<dbReference type="RefSeq" id="WP_267024850.1">
    <property type="nucleotide sequence ID" value="NZ_JAIFZO010000002.1"/>
</dbReference>
<accession>A0ABT3UVX6</accession>
<dbReference type="EMBL" id="JAIFZO010000002">
    <property type="protein sequence ID" value="MCX4231727.1"/>
    <property type="molecule type" value="Genomic_DNA"/>
</dbReference>
<comment type="caution">
    <text evidence="1">The sequence shown here is derived from an EMBL/GenBank/DDBJ whole genome shotgun (WGS) entry which is preliminary data.</text>
</comment>
<keyword evidence="2" id="KW-1185">Reference proteome</keyword>
<name>A0ABT3UVX6_9ACTN</name>
<dbReference type="Proteomes" id="UP001165590">
    <property type="component" value="Unassembled WGS sequence"/>
</dbReference>
<dbReference type="Pfam" id="PF19746">
    <property type="entry name" value="DUF6233"/>
    <property type="match status" value="1"/>
</dbReference>
<gene>
    <name evidence="1" type="ORF">K3769_02865</name>
</gene>
<evidence type="ECO:0000313" key="1">
    <source>
        <dbReference type="EMBL" id="MCX4231727.1"/>
    </source>
</evidence>
<dbReference type="InterPro" id="IPR046200">
    <property type="entry name" value="DUF6233"/>
</dbReference>
<reference evidence="1" key="1">
    <citation type="journal article" date="2022" name="bioRxiv">
        <title>Discovery and biosynthetic assessment of Streptomyces ortus sp nov. isolated from a deep-sea sponge.</title>
        <authorList>
            <person name="Williams S.E."/>
        </authorList>
    </citation>
    <scope>NUCLEOTIDE SEQUENCE</scope>
    <source>
        <strain evidence="1">A15ISP2-DRY2</strain>
    </source>
</reference>
<organism evidence="1 2">
    <name type="scientific">Streptomyces ortus</name>
    <dbReference type="NCBI Taxonomy" id="2867268"/>
    <lineage>
        <taxon>Bacteria</taxon>
        <taxon>Bacillati</taxon>
        <taxon>Actinomycetota</taxon>
        <taxon>Actinomycetes</taxon>
        <taxon>Kitasatosporales</taxon>
        <taxon>Streptomycetaceae</taxon>
        <taxon>Streptomyces</taxon>
    </lineage>
</organism>
<sequence length="123" mass="13825">MFDDLPADLARLLTLRTWHAMWLERIDAKIATVRQREAEQEHGRLARLPEPEWVVELGIGDGRPPVEVHAGRCYAIGKRRRPISRDEARRLLDAGLRACSHCAPDTALDIPLSSRPALHAAAH</sequence>
<protein>
    <submittedName>
        <fullName evidence="1">DUF6233 domain-containing protein</fullName>
    </submittedName>
</protein>
<proteinExistence type="predicted"/>
<evidence type="ECO:0000313" key="2">
    <source>
        <dbReference type="Proteomes" id="UP001165590"/>
    </source>
</evidence>